<reference evidence="2 3" key="1">
    <citation type="submission" date="2023-01" db="EMBL/GenBank/DDBJ databases">
        <authorList>
            <person name="Whitehead M."/>
        </authorList>
    </citation>
    <scope>NUCLEOTIDE SEQUENCE [LARGE SCALE GENOMIC DNA]</scope>
</reference>
<keyword evidence="3" id="KW-1185">Reference proteome</keyword>
<sequence>MWAVNLDELMNHSLMQIALYRGLVVHPPARHTEPRHTSRRPQVPSPARTRTVRTMADLNQGPMVADFINLDTDEEEFLQLRVGPQVLPEVEMMSNLPGSDDNGL</sequence>
<evidence type="ECO:0000313" key="3">
    <source>
        <dbReference type="Proteomes" id="UP001160148"/>
    </source>
</evidence>
<accession>A0AAV0WVH3</accession>
<dbReference type="Proteomes" id="UP001160148">
    <property type="component" value="Unassembled WGS sequence"/>
</dbReference>
<name>A0AAV0WVH3_9HEMI</name>
<organism evidence="2 3">
    <name type="scientific">Macrosiphum euphorbiae</name>
    <name type="common">potato aphid</name>
    <dbReference type="NCBI Taxonomy" id="13131"/>
    <lineage>
        <taxon>Eukaryota</taxon>
        <taxon>Metazoa</taxon>
        <taxon>Ecdysozoa</taxon>
        <taxon>Arthropoda</taxon>
        <taxon>Hexapoda</taxon>
        <taxon>Insecta</taxon>
        <taxon>Pterygota</taxon>
        <taxon>Neoptera</taxon>
        <taxon>Paraneoptera</taxon>
        <taxon>Hemiptera</taxon>
        <taxon>Sternorrhyncha</taxon>
        <taxon>Aphidomorpha</taxon>
        <taxon>Aphidoidea</taxon>
        <taxon>Aphididae</taxon>
        <taxon>Macrosiphini</taxon>
        <taxon>Macrosiphum</taxon>
    </lineage>
</organism>
<gene>
    <name evidence="2" type="ORF">MEUPH1_LOCUS14878</name>
</gene>
<protein>
    <submittedName>
        <fullName evidence="2">Uncharacterized protein</fullName>
    </submittedName>
</protein>
<proteinExistence type="predicted"/>
<dbReference type="AlphaFoldDB" id="A0AAV0WVH3"/>
<evidence type="ECO:0000256" key="1">
    <source>
        <dbReference type="SAM" id="MobiDB-lite"/>
    </source>
</evidence>
<feature type="region of interest" description="Disordered" evidence="1">
    <location>
        <begin position="29"/>
        <end position="49"/>
    </location>
</feature>
<comment type="caution">
    <text evidence="2">The sequence shown here is derived from an EMBL/GenBank/DDBJ whole genome shotgun (WGS) entry which is preliminary data.</text>
</comment>
<dbReference type="EMBL" id="CARXXK010000002">
    <property type="protein sequence ID" value="CAI6359471.1"/>
    <property type="molecule type" value="Genomic_DNA"/>
</dbReference>
<evidence type="ECO:0000313" key="2">
    <source>
        <dbReference type="EMBL" id="CAI6359471.1"/>
    </source>
</evidence>